<organism evidence="1 2">
    <name type="scientific">Thermogutta terrifontis</name>
    <dbReference type="NCBI Taxonomy" id="1331910"/>
    <lineage>
        <taxon>Bacteria</taxon>
        <taxon>Pseudomonadati</taxon>
        <taxon>Planctomycetota</taxon>
        <taxon>Planctomycetia</taxon>
        <taxon>Pirellulales</taxon>
        <taxon>Thermoguttaceae</taxon>
        <taxon>Thermogutta</taxon>
    </lineage>
</organism>
<evidence type="ECO:0000313" key="1">
    <source>
        <dbReference type="EMBL" id="ASV73210.1"/>
    </source>
</evidence>
<proteinExistence type="predicted"/>
<dbReference type="KEGG" id="ttf:THTE_0608"/>
<dbReference type="EMBL" id="CP018477">
    <property type="protein sequence ID" value="ASV73210.1"/>
    <property type="molecule type" value="Genomic_DNA"/>
</dbReference>
<reference evidence="1 2" key="1">
    <citation type="journal article" name="Front. Microbiol.">
        <title>Sugar Metabolism of the First Thermophilic Planctomycete Thermogutta terrifontis: Comparative Genomic and Transcriptomic Approaches.</title>
        <authorList>
            <person name="Elcheninov A.G."/>
            <person name="Menzel P."/>
            <person name="Gudbergsdottir S.R."/>
            <person name="Slesarev A.I."/>
            <person name="Kadnikov V.V."/>
            <person name="Krogh A."/>
            <person name="Bonch-Osmolovskaya E.A."/>
            <person name="Peng X."/>
            <person name="Kublanov I.V."/>
        </authorList>
    </citation>
    <scope>NUCLEOTIDE SEQUENCE [LARGE SCALE GENOMIC DNA]</scope>
    <source>
        <strain evidence="1 2">R1</strain>
    </source>
</reference>
<dbReference type="AlphaFoldDB" id="A0A286RB71"/>
<gene>
    <name evidence="1" type="ORF">THTE_0608</name>
</gene>
<accession>A0A286RB71</accession>
<keyword evidence="2" id="KW-1185">Reference proteome</keyword>
<evidence type="ECO:0000313" key="2">
    <source>
        <dbReference type="Proteomes" id="UP000215086"/>
    </source>
</evidence>
<protein>
    <submittedName>
        <fullName evidence="1">Uncharacterized protein</fullName>
    </submittedName>
</protein>
<dbReference type="Proteomes" id="UP000215086">
    <property type="component" value="Chromosome"/>
</dbReference>
<name>A0A286RB71_9BACT</name>
<sequence length="51" mass="5753">MVIWNVKNARVFLAFLRLSVIHQRQSQFELTDVVPGFAATLRIGAKQAPLT</sequence>